<evidence type="ECO:0000313" key="11">
    <source>
        <dbReference type="Proteomes" id="UP000440732"/>
    </source>
</evidence>
<evidence type="ECO:0000313" key="4">
    <source>
        <dbReference type="EMBL" id="KAE9172954.1"/>
    </source>
</evidence>
<evidence type="ECO:0000313" key="10">
    <source>
        <dbReference type="Proteomes" id="UP000440367"/>
    </source>
</evidence>
<evidence type="ECO:0000313" key="3">
    <source>
        <dbReference type="EMBL" id="KAE9087167.1"/>
    </source>
</evidence>
<evidence type="ECO:0000313" key="5">
    <source>
        <dbReference type="EMBL" id="KAE9181776.1"/>
    </source>
</evidence>
<dbReference type="EMBL" id="QXGF01003047">
    <property type="protein sequence ID" value="KAE8922573.1"/>
    <property type="molecule type" value="Genomic_DNA"/>
</dbReference>
<dbReference type="Proteomes" id="UP000437068">
    <property type="component" value="Unassembled WGS sequence"/>
</dbReference>
<dbReference type="EMBL" id="QXGD01003000">
    <property type="protein sequence ID" value="KAE9181776.1"/>
    <property type="molecule type" value="Genomic_DNA"/>
</dbReference>
<evidence type="ECO:0000313" key="1">
    <source>
        <dbReference type="EMBL" id="KAE8922573.1"/>
    </source>
</evidence>
<evidence type="ECO:0000313" key="12">
    <source>
        <dbReference type="Proteomes" id="UP000441208"/>
    </source>
</evidence>
<dbReference type="Proteomes" id="UP000440367">
    <property type="component" value="Unassembled WGS sequence"/>
</dbReference>
<dbReference type="EMBL" id="QXGA01003131">
    <property type="protein sequence ID" value="KAE9087167.1"/>
    <property type="molecule type" value="Genomic_DNA"/>
</dbReference>
<dbReference type="Proteomes" id="UP000440732">
    <property type="component" value="Unassembled WGS sequence"/>
</dbReference>
<evidence type="ECO:0000313" key="8">
    <source>
        <dbReference type="Proteomes" id="UP000433483"/>
    </source>
</evidence>
<keyword evidence="8" id="KW-1185">Reference proteome</keyword>
<reference evidence="7 8" key="1">
    <citation type="submission" date="2018-08" db="EMBL/GenBank/DDBJ databases">
        <title>Genomic investigation of the strawberry pathogen Phytophthora fragariae indicates pathogenicity is determined by transcriptional variation in three key races.</title>
        <authorList>
            <person name="Adams T.M."/>
            <person name="Armitage A.D."/>
            <person name="Sobczyk M.K."/>
            <person name="Bates H.J."/>
            <person name="Dunwell J.M."/>
            <person name="Nellist C.F."/>
            <person name="Harrison R.J."/>
        </authorList>
    </citation>
    <scope>NUCLEOTIDE SEQUENCE [LARGE SCALE GENOMIC DNA]</scope>
    <source>
        <strain evidence="6 9">A4</strain>
        <strain evidence="5 10">BC-1</strain>
        <strain evidence="4 8">NOV-27</strain>
        <strain evidence="3 11">NOV-5</strain>
        <strain evidence="2 12">NOV-71</strain>
        <strain evidence="1 7">NOV-9</strain>
    </source>
</reference>
<gene>
    <name evidence="6" type="ORF">PF001_g25893</name>
    <name evidence="5" type="ORF">PF002_g27178</name>
    <name evidence="4" type="ORF">PF005_g26481</name>
    <name evidence="3" type="ORF">PF006_g25866</name>
    <name evidence="2" type="ORF">PF007_g26481</name>
    <name evidence="1" type="ORF">PF009_g27165</name>
</gene>
<dbReference type="Proteomes" id="UP000429523">
    <property type="component" value="Unassembled WGS sequence"/>
</dbReference>
<organism evidence="6 9">
    <name type="scientific">Phytophthora fragariae</name>
    <dbReference type="NCBI Taxonomy" id="53985"/>
    <lineage>
        <taxon>Eukaryota</taxon>
        <taxon>Sar</taxon>
        <taxon>Stramenopiles</taxon>
        <taxon>Oomycota</taxon>
        <taxon>Peronosporomycetes</taxon>
        <taxon>Peronosporales</taxon>
        <taxon>Peronosporaceae</taxon>
        <taxon>Phytophthora</taxon>
    </lineage>
</organism>
<evidence type="ECO:0000313" key="7">
    <source>
        <dbReference type="Proteomes" id="UP000429523"/>
    </source>
</evidence>
<accession>A0A6A4BMU5</accession>
<comment type="caution">
    <text evidence="6">The sequence shown here is derived from an EMBL/GenBank/DDBJ whole genome shotgun (WGS) entry which is preliminary data.</text>
</comment>
<dbReference type="EMBL" id="QXFZ01003057">
    <property type="protein sequence ID" value="KAE9071642.1"/>
    <property type="molecule type" value="Genomic_DNA"/>
</dbReference>
<name>A0A6A4BMU5_9STRA</name>
<proteinExistence type="predicted"/>
<dbReference type="AlphaFoldDB" id="A0A6A4BMU5"/>
<dbReference type="Proteomes" id="UP000433483">
    <property type="component" value="Unassembled WGS sequence"/>
</dbReference>
<dbReference type="EMBL" id="QXGB01003073">
    <property type="protein sequence ID" value="KAE9172954.1"/>
    <property type="molecule type" value="Genomic_DNA"/>
</dbReference>
<dbReference type="EMBL" id="QXGE01003124">
    <property type="protein sequence ID" value="KAE9276942.1"/>
    <property type="molecule type" value="Genomic_DNA"/>
</dbReference>
<dbReference type="Proteomes" id="UP000441208">
    <property type="component" value="Unassembled WGS sequence"/>
</dbReference>
<evidence type="ECO:0000313" key="2">
    <source>
        <dbReference type="EMBL" id="KAE9071642.1"/>
    </source>
</evidence>
<protein>
    <submittedName>
        <fullName evidence="6">Uncharacterized protein</fullName>
    </submittedName>
</protein>
<evidence type="ECO:0000313" key="9">
    <source>
        <dbReference type="Proteomes" id="UP000437068"/>
    </source>
</evidence>
<evidence type="ECO:0000313" key="6">
    <source>
        <dbReference type="EMBL" id="KAE9276942.1"/>
    </source>
</evidence>
<sequence>MYAYACVCVCFFFLGGCFKATLQFRFPTQDFMTHNLRGISRHRIELLDVSCDQFVGGWNIRDRLRSTGFFFSTNH</sequence>